<keyword evidence="2" id="KW-1185">Reference proteome</keyword>
<protein>
    <submittedName>
        <fullName evidence="1">Uncharacterized protein</fullName>
    </submittedName>
</protein>
<accession>A0ABX0I0X9</accession>
<dbReference type="RefSeq" id="WP_166075880.1">
    <property type="nucleotide sequence ID" value="NZ_JAAJBT010000001.1"/>
</dbReference>
<proteinExistence type="predicted"/>
<dbReference type="Proteomes" id="UP000800984">
    <property type="component" value="Unassembled WGS sequence"/>
</dbReference>
<reference evidence="1 2" key="1">
    <citation type="submission" date="2020-02" db="EMBL/GenBank/DDBJ databases">
        <authorList>
            <person name="Chen W.-M."/>
        </authorList>
    </citation>
    <scope>NUCLEOTIDE SEQUENCE [LARGE SCALE GENOMIC DNA]</scope>
    <source>
        <strain evidence="1 2">KDG-16</strain>
    </source>
</reference>
<organism evidence="1 2">
    <name type="scientific">Flavobacterium difficile</name>
    <dbReference type="NCBI Taxonomy" id="2709659"/>
    <lineage>
        <taxon>Bacteria</taxon>
        <taxon>Pseudomonadati</taxon>
        <taxon>Bacteroidota</taxon>
        <taxon>Flavobacteriia</taxon>
        <taxon>Flavobacteriales</taxon>
        <taxon>Flavobacteriaceae</taxon>
        <taxon>Flavobacterium</taxon>
    </lineage>
</organism>
<gene>
    <name evidence="1" type="ORF">G4D72_01825</name>
</gene>
<comment type="caution">
    <text evidence="1">The sequence shown here is derived from an EMBL/GenBank/DDBJ whole genome shotgun (WGS) entry which is preliminary data.</text>
</comment>
<evidence type="ECO:0000313" key="2">
    <source>
        <dbReference type="Proteomes" id="UP000800984"/>
    </source>
</evidence>
<sequence length="124" mass="14541">MKKIAIIVTFLLLARPILPFLDYWVNYKYIANELCENKDQPELECNGKCHLKKELAKAATEDSSPTKDKKQVSKQEIEILFYKESFQLESKKVHFVCTQTPTYYFNNYFHLNSSQIFHPPTSIS</sequence>
<dbReference type="EMBL" id="JAAJBT010000001">
    <property type="protein sequence ID" value="NHM00846.1"/>
    <property type="molecule type" value="Genomic_DNA"/>
</dbReference>
<evidence type="ECO:0000313" key="1">
    <source>
        <dbReference type="EMBL" id="NHM00846.1"/>
    </source>
</evidence>
<name>A0ABX0I0X9_9FLAO</name>